<dbReference type="PANTHER" id="PTHR30349">
    <property type="entry name" value="PHAGE INTEGRASE-RELATED"/>
    <property type="match status" value="1"/>
</dbReference>
<dbReference type="InterPro" id="IPR011010">
    <property type="entry name" value="DNA_brk_join_enz"/>
</dbReference>
<dbReference type="OrthoDB" id="7476432at2"/>
<dbReference type="GO" id="GO:0003677">
    <property type="term" value="F:DNA binding"/>
    <property type="evidence" value="ECO:0007669"/>
    <property type="project" value="InterPro"/>
</dbReference>
<dbReference type="Proteomes" id="UP000237822">
    <property type="component" value="Unassembled WGS sequence"/>
</dbReference>
<dbReference type="InterPro" id="IPR013762">
    <property type="entry name" value="Integrase-like_cat_sf"/>
</dbReference>
<dbReference type="GO" id="GO:0015074">
    <property type="term" value="P:DNA integration"/>
    <property type="evidence" value="ECO:0007669"/>
    <property type="project" value="InterPro"/>
</dbReference>
<protein>
    <submittedName>
        <fullName evidence="4">Phage integrase family protein</fullName>
    </submittedName>
</protein>
<sequence length="787" mass="88697">MTGKSPVPEVAAAIASGRMPTALRGELAGVLEALTTTTLPAGMKVNPVVRSKRLVGRLLDWLEEQPGDTWQDRWESWIGQGEQDWRPNPGSSGQGIKWETAYAINALIVVGAVAPTYDWMLSQRRMRLYKDWASYHEPEVFQQVVDAVVARGGFRDTTRVTTLLAMMSIHLRKPVSELTAQDFGDLRAVHLARGVNYHGLPGAWVACKAAGLLADEPDSYAELVHVERRTVEELVDRHGVDNAEIRQVFIAYLTEMSVSMDYHTLYALEQLLVKNFWGDIQAHNPGIATLQLTAEQASAWRTRIKTMPNGKLRKGEAQVMDRVRTFYNDIAAWALDDPGRWAMWVAPNPVPRAVIKGARTKTTRRQQNHFKARTRSLAPWVPQLVRSVTAEKDRMQALLAAAGSVEPGTTFDVEGQQWLRREDRKNVLGKATYTLTTMLVVDPAGDEVDLTHLEHKAFWTWAALEVLRNTGLRIEEMLELTHLSVRPLRKQSGEVVPLLQVAPSKTDEERILPMSPALAKVISEIISRHQGEHGSVPLLRRLDRSQREYSQPLPFLFQHHFRSGAGFVFSDGTIRKYLAQAAAKAGVRDSDGTLIRPTPHDFRRLYLTELVANKLPIHIAAQLAGHRSLNTTQGYVAIYPQDVFDHYDQYLERRRATRPGEEYRQPTAEELQVFADHFGRRRVELGDCVRPYGSGCTHEHACIRCQFLTVHPSSSPRLREIETDLHQRIETAQAQTWLADVEQLRITLRRLEEKQATLNDASPPVSLGPLAAHPVWEIPYGDEVSID</sequence>
<dbReference type="PROSITE" id="PS51898">
    <property type="entry name" value="TYR_RECOMBINASE"/>
    <property type="match status" value="1"/>
</dbReference>
<dbReference type="PANTHER" id="PTHR30349:SF64">
    <property type="entry name" value="PROPHAGE INTEGRASE INTD-RELATED"/>
    <property type="match status" value="1"/>
</dbReference>
<comment type="caution">
    <text evidence="4">The sequence shown here is derived from an EMBL/GenBank/DDBJ whole genome shotgun (WGS) entry which is preliminary data.</text>
</comment>
<dbReference type="SUPFAM" id="SSF56349">
    <property type="entry name" value="DNA breaking-rejoining enzymes"/>
    <property type="match status" value="1"/>
</dbReference>
<evidence type="ECO:0000313" key="5">
    <source>
        <dbReference type="Proteomes" id="UP000237822"/>
    </source>
</evidence>
<keyword evidence="5" id="KW-1185">Reference proteome</keyword>
<name>A0A2T0UY36_9MICO</name>
<dbReference type="Pfam" id="PF00589">
    <property type="entry name" value="Phage_integrase"/>
    <property type="match status" value="1"/>
</dbReference>
<dbReference type="CDD" id="cd00397">
    <property type="entry name" value="DNA_BRE_C"/>
    <property type="match status" value="1"/>
</dbReference>
<dbReference type="Gene3D" id="1.10.443.10">
    <property type="entry name" value="Intergrase catalytic core"/>
    <property type="match status" value="1"/>
</dbReference>
<keyword evidence="1" id="KW-0233">DNA recombination</keyword>
<feature type="coiled-coil region" evidence="2">
    <location>
        <begin position="734"/>
        <end position="761"/>
    </location>
</feature>
<dbReference type="InterPro" id="IPR050090">
    <property type="entry name" value="Tyrosine_recombinase_XerCD"/>
</dbReference>
<accession>A0A2T0UY36</accession>
<feature type="domain" description="Tyr recombinase" evidence="3">
    <location>
        <begin position="430"/>
        <end position="648"/>
    </location>
</feature>
<gene>
    <name evidence="4" type="ORF">BCF74_10352</name>
</gene>
<evidence type="ECO:0000256" key="1">
    <source>
        <dbReference type="ARBA" id="ARBA00023172"/>
    </source>
</evidence>
<proteinExistence type="predicted"/>
<dbReference type="AlphaFoldDB" id="A0A2T0UY36"/>
<organism evidence="4 5">
    <name type="scientific">Knoellia remsis</name>
    <dbReference type="NCBI Taxonomy" id="407159"/>
    <lineage>
        <taxon>Bacteria</taxon>
        <taxon>Bacillati</taxon>
        <taxon>Actinomycetota</taxon>
        <taxon>Actinomycetes</taxon>
        <taxon>Micrococcales</taxon>
        <taxon>Intrasporangiaceae</taxon>
        <taxon>Knoellia</taxon>
    </lineage>
</organism>
<evidence type="ECO:0000256" key="2">
    <source>
        <dbReference type="SAM" id="Coils"/>
    </source>
</evidence>
<dbReference type="EMBL" id="PVTI01000003">
    <property type="protein sequence ID" value="PRY62845.1"/>
    <property type="molecule type" value="Genomic_DNA"/>
</dbReference>
<dbReference type="InterPro" id="IPR002104">
    <property type="entry name" value="Integrase_catalytic"/>
</dbReference>
<evidence type="ECO:0000259" key="3">
    <source>
        <dbReference type="PROSITE" id="PS51898"/>
    </source>
</evidence>
<reference evidence="4 5" key="1">
    <citation type="submission" date="2018-03" db="EMBL/GenBank/DDBJ databases">
        <title>Genomic Encyclopedia of Archaeal and Bacterial Type Strains, Phase II (KMG-II): from individual species to whole genera.</title>
        <authorList>
            <person name="Goeker M."/>
        </authorList>
    </citation>
    <scope>NUCLEOTIDE SEQUENCE [LARGE SCALE GENOMIC DNA]</scope>
    <source>
        <strain evidence="4 5">ATCC BAA-1496</strain>
    </source>
</reference>
<dbReference type="GO" id="GO:0006310">
    <property type="term" value="P:DNA recombination"/>
    <property type="evidence" value="ECO:0007669"/>
    <property type="project" value="UniProtKB-KW"/>
</dbReference>
<evidence type="ECO:0000313" key="4">
    <source>
        <dbReference type="EMBL" id="PRY62845.1"/>
    </source>
</evidence>
<keyword evidence="2" id="KW-0175">Coiled coil</keyword>
<dbReference type="RefSeq" id="WP_106296426.1">
    <property type="nucleotide sequence ID" value="NZ_PVTI01000003.1"/>
</dbReference>